<feature type="compositionally biased region" description="Basic and acidic residues" evidence="1">
    <location>
        <begin position="154"/>
        <end position="166"/>
    </location>
</feature>
<feature type="compositionally biased region" description="Basic and acidic residues" evidence="1">
    <location>
        <begin position="120"/>
        <end position="147"/>
    </location>
</feature>
<dbReference type="Proteomes" id="UP000794436">
    <property type="component" value="Unassembled WGS sequence"/>
</dbReference>
<feature type="region of interest" description="Disordered" evidence="1">
    <location>
        <begin position="29"/>
        <end position="64"/>
    </location>
</feature>
<reference evidence="2" key="1">
    <citation type="submission" date="2019-03" db="EMBL/GenBank/DDBJ databases">
        <title>Long read genome sequence of the mycoparasitic Pythium oligandrum ATCC 38472 isolated from sugarbeet rhizosphere.</title>
        <authorList>
            <person name="Gaulin E."/>
        </authorList>
    </citation>
    <scope>NUCLEOTIDE SEQUENCE</scope>
    <source>
        <strain evidence="2">ATCC 38472_TT</strain>
    </source>
</reference>
<sequence length="211" mass="25271">MGGGGLRILGKKTWHVWRRDNIERVLRDEREHAEAQRKREDDRRHGEQESRAEALRVQSGLETQRREHINFFAKEEEAHTLALLGGGKGARTSKSAATETLGKHGDKPWYAKAEASLEPSARDTRRERKRKRELEADDPLRQMRPPREEDEERESIHGRRHEDSERKHKKHNKEKKHKKHKREKKDWMAELRREREEREAVERERSRRLLN</sequence>
<dbReference type="EMBL" id="SPLM01000074">
    <property type="protein sequence ID" value="TMW62338.1"/>
    <property type="molecule type" value="Genomic_DNA"/>
</dbReference>
<dbReference type="OrthoDB" id="167771at2759"/>
<dbReference type="InterPro" id="IPR039875">
    <property type="entry name" value="LENG1-like"/>
</dbReference>
<evidence type="ECO:0000313" key="3">
    <source>
        <dbReference type="Proteomes" id="UP000794436"/>
    </source>
</evidence>
<comment type="caution">
    <text evidence="2">The sequence shown here is derived from an EMBL/GenBank/DDBJ whole genome shotgun (WGS) entry which is preliminary data.</text>
</comment>
<feature type="region of interest" description="Disordered" evidence="1">
    <location>
        <begin position="83"/>
        <end position="211"/>
    </location>
</feature>
<evidence type="ECO:0000256" key="1">
    <source>
        <dbReference type="SAM" id="MobiDB-lite"/>
    </source>
</evidence>
<organism evidence="2 3">
    <name type="scientific">Pythium oligandrum</name>
    <name type="common">Mycoparasitic fungus</name>
    <dbReference type="NCBI Taxonomy" id="41045"/>
    <lineage>
        <taxon>Eukaryota</taxon>
        <taxon>Sar</taxon>
        <taxon>Stramenopiles</taxon>
        <taxon>Oomycota</taxon>
        <taxon>Peronosporomycetes</taxon>
        <taxon>Pythiales</taxon>
        <taxon>Pythiaceae</taxon>
        <taxon>Pythium</taxon>
    </lineage>
</organism>
<evidence type="ECO:0000313" key="2">
    <source>
        <dbReference type="EMBL" id="TMW62338.1"/>
    </source>
</evidence>
<protein>
    <recommendedName>
        <fullName evidence="4">CBF1-interacting co-repressor CIR N-terminal domain-containing protein</fullName>
    </recommendedName>
</protein>
<feature type="compositionally biased region" description="Basic and acidic residues" evidence="1">
    <location>
        <begin position="184"/>
        <end position="211"/>
    </location>
</feature>
<keyword evidence="3" id="KW-1185">Reference proteome</keyword>
<dbReference type="PANTHER" id="PTHR22093">
    <property type="entry name" value="LEUKOCYTE RECEPTOR CLUSTER LRC MEMBER 1"/>
    <property type="match status" value="1"/>
</dbReference>
<dbReference type="PANTHER" id="PTHR22093:SF0">
    <property type="entry name" value="LEUKOCYTE RECEPTOR CLUSTER MEMBER 1"/>
    <property type="match status" value="1"/>
</dbReference>
<feature type="compositionally biased region" description="Basic residues" evidence="1">
    <location>
        <begin position="167"/>
        <end position="183"/>
    </location>
</feature>
<proteinExistence type="predicted"/>
<accession>A0A8K1FL52</accession>
<evidence type="ECO:0008006" key="4">
    <source>
        <dbReference type="Google" id="ProtNLM"/>
    </source>
</evidence>
<dbReference type="AlphaFoldDB" id="A0A8K1FL52"/>
<name>A0A8K1FL52_PYTOL</name>
<gene>
    <name evidence="2" type="ORF">Poli38472_009831</name>
</gene>
<feature type="compositionally biased region" description="Basic and acidic residues" evidence="1">
    <location>
        <begin position="29"/>
        <end position="54"/>
    </location>
</feature>